<gene>
    <name evidence="1" type="ORF">CURHAP_LOCUS11351</name>
</gene>
<accession>A0A6J5TVY0</accession>
<sequence length="117" mass="13103">MKPVFRVADGAPFQGSVMRLHISRHHEWCLFFQCLITSPTVTNNGVSNGGDDGLKKFQGSREARSMRVDIPLIAGGDIFSRQTPSSHFNDSDGLNMQELMFPKFFCSRSKMTDLKCS</sequence>
<proteinExistence type="predicted"/>
<evidence type="ECO:0000313" key="1">
    <source>
        <dbReference type="EMBL" id="CAB4268211.1"/>
    </source>
</evidence>
<protein>
    <submittedName>
        <fullName evidence="1">Uncharacterized protein</fullName>
    </submittedName>
</protein>
<reference evidence="1 2" key="1">
    <citation type="submission" date="2020-05" db="EMBL/GenBank/DDBJ databases">
        <authorList>
            <person name="Campoy J."/>
            <person name="Schneeberger K."/>
            <person name="Spophaly S."/>
        </authorList>
    </citation>
    <scope>NUCLEOTIDE SEQUENCE [LARGE SCALE GENOMIC DNA]</scope>
    <source>
        <strain evidence="1">PruArmRojPasFocal</strain>
    </source>
</reference>
<dbReference type="EMBL" id="CAEKDK010000002">
    <property type="protein sequence ID" value="CAB4268211.1"/>
    <property type="molecule type" value="Genomic_DNA"/>
</dbReference>
<dbReference type="Proteomes" id="UP000507222">
    <property type="component" value="Unassembled WGS sequence"/>
</dbReference>
<dbReference type="AlphaFoldDB" id="A0A6J5TVY0"/>
<name>A0A6J5TVY0_PRUAR</name>
<evidence type="ECO:0000313" key="2">
    <source>
        <dbReference type="Proteomes" id="UP000507222"/>
    </source>
</evidence>
<organism evidence="1 2">
    <name type="scientific">Prunus armeniaca</name>
    <name type="common">Apricot</name>
    <name type="synonym">Armeniaca vulgaris</name>
    <dbReference type="NCBI Taxonomy" id="36596"/>
    <lineage>
        <taxon>Eukaryota</taxon>
        <taxon>Viridiplantae</taxon>
        <taxon>Streptophyta</taxon>
        <taxon>Embryophyta</taxon>
        <taxon>Tracheophyta</taxon>
        <taxon>Spermatophyta</taxon>
        <taxon>Magnoliopsida</taxon>
        <taxon>eudicotyledons</taxon>
        <taxon>Gunneridae</taxon>
        <taxon>Pentapetalae</taxon>
        <taxon>rosids</taxon>
        <taxon>fabids</taxon>
        <taxon>Rosales</taxon>
        <taxon>Rosaceae</taxon>
        <taxon>Amygdaloideae</taxon>
        <taxon>Amygdaleae</taxon>
        <taxon>Prunus</taxon>
    </lineage>
</organism>